<accession>A0A0C3SA13</accession>
<keyword evidence="2" id="KW-1185">Reference proteome</keyword>
<reference evidence="1 2" key="1">
    <citation type="journal article" date="2014" name="PLoS Genet.">
        <title>Analysis of the Phlebiopsis gigantea genome, transcriptome and secretome provides insight into its pioneer colonization strategies of wood.</title>
        <authorList>
            <person name="Hori C."/>
            <person name="Ishida T."/>
            <person name="Igarashi K."/>
            <person name="Samejima M."/>
            <person name="Suzuki H."/>
            <person name="Master E."/>
            <person name="Ferreira P."/>
            <person name="Ruiz-Duenas F.J."/>
            <person name="Held B."/>
            <person name="Canessa P."/>
            <person name="Larrondo L.F."/>
            <person name="Schmoll M."/>
            <person name="Druzhinina I.S."/>
            <person name="Kubicek C.P."/>
            <person name="Gaskell J.A."/>
            <person name="Kersten P."/>
            <person name="St John F."/>
            <person name="Glasner J."/>
            <person name="Sabat G."/>
            <person name="Splinter BonDurant S."/>
            <person name="Syed K."/>
            <person name="Yadav J."/>
            <person name="Mgbeahuruike A.C."/>
            <person name="Kovalchuk A."/>
            <person name="Asiegbu F.O."/>
            <person name="Lackner G."/>
            <person name="Hoffmeister D."/>
            <person name="Rencoret J."/>
            <person name="Gutierrez A."/>
            <person name="Sun H."/>
            <person name="Lindquist E."/>
            <person name="Barry K."/>
            <person name="Riley R."/>
            <person name="Grigoriev I.V."/>
            <person name="Henrissat B."/>
            <person name="Kues U."/>
            <person name="Berka R.M."/>
            <person name="Martinez A.T."/>
            <person name="Covert S.F."/>
            <person name="Blanchette R.A."/>
            <person name="Cullen D."/>
        </authorList>
    </citation>
    <scope>NUCLEOTIDE SEQUENCE [LARGE SCALE GENOMIC DNA]</scope>
    <source>
        <strain evidence="1 2">11061_1 CR5-6</strain>
    </source>
</reference>
<evidence type="ECO:0000313" key="1">
    <source>
        <dbReference type="EMBL" id="KIP06665.1"/>
    </source>
</evidence>
<dbReference type="EMBL" id="KN840513">
    <property type="protein sequence ID" value="KIP06665.1"/>
    <property type="molecule type" value="Genomic_DNA"/>
</dbReference>
<protein>
    <submittedName>
        <fullName evidence="1">Uncharacterized protein</fullName>
    </submittedName>
</protein>
<gene>
    <name evidence="1" type="ORF">PHLGIDRAFT_450272</name>
</gene>
<dbReference type="HOGENOM" id="CLU_1349370_0_0_1"/>
<name>A0A0C3SA13_PHLG1</name>
<dbReference type="Proteomes" id="UP000053257">
    <property type="component" value="Unassembled WGS sequence"/>
</dbReference>
<sequence>MQWTSTSAAANRIKSRPSVPTFPFIYRLHSRLWRRPLRQLPAEASSSVSESACAWTTRRMTLEQRRGPHEGHDVDHAPGLRRRLVLEAGANREKTLRRGERPLHQPSCIMVHSVWSGATVRRRRASKLLLPLQSSATTSSAQTFPPHHKRYYIGIKFINQTITTHWRCELFDSDRAIFLLVSPSRDPPYRSPPRRSLRARTPR</sequence>
<evidence type="ECO:0000313" key="2">
    <source>
        <dbReference type="Proteomes" id="UP000053257"/>
    </source>
</evidence>
<dbReference type="AlphaFoldDB" id="A0A0C3SA13"/>
<proteinExistence type="predicted"/>
<organism evidence="1 2">
    <name type="scientific">Phlebiopsis gigantea (strain 11061_1 CR5-6)</name>
    <name type="common">White-rot fungus</name>
    <name type="synonym">Peniophora gigantea</name>
    <dbReference type="NCBI Taxonomy" id="745531"/>
    <lineage>
        <taxon>Eukaryota</taxon>
        <taxon>Fungi</taxon>
        <taxon>Dikarya</taxon>
        <taxon>Basidiomycota</taxon>
        <taxon>Agaricomycotina</taxon>
        <taxon>Agaricomycetes</taxon>
        <taxon>Polyporales</taxon>
        <taxon>Phanerochaetaceae</taxon>
        <taxon>Phlebiopsis</taxon>
    </lineage>
</organism>